<accession>A0A8K0SI85</accession>
<evidence type="ECO:0000256" key="1">
    <source>
        <dbReference type="SAM" id="SignalP"/>
    </source>
</evidence>
<evidence type="ECO:0000313" key="3">
    <source>
        <dbReference type="Proteomes" id="UP000813444"/>
    </source>
</evidence>
<dbReference type="EMBL" id="JAGPNK010000022">
    <property type="protein sequence ID" value="KAH7304511.1"/>
    <property type="molecule type" value="Genomic_DNA"/>
</dbReference>
<evidence type="ECO:0000313" key="2">
    <source>
        <dbReference type="EMBL" id="KAH7304511.1"/>
    </source>
</evidence>
<keyword evidence="3" id="KW-1185">Reference proteome</keyword>
<protein>
    <recommendedName>
        <fullName evidence="4">Ubiquitin 3 binding protein But2 C-terminal domain-containing protein</fullName>
    </recommendedName>
</protein>
<dbReference type="Proteomes" id="UP000813444">
    <property type="component" value="Unassembled WGS sequence"/>
</dbReference>
<keyword evidence="1" id="KW-0732">Signal</keyword>
<feature type="chain" id="PRO_5035461274" description="Ubiquitin 3 binding protein But2 C-terminal domain-containing protein" evidence="1">
    <location>
        <begin position="18"/>
        <end position="177"/>
    </location>
</feature>
<organism evidence="2 3">
    <name type="scientific">Stachybotrys elegans</name>
    <dbReference type="NCBI Taxonomy" id="80388"/>
    <lineage>
        <taxon>Eukaryota</taxon>
        <taxon>Fungi</taxon>
        <taxon>Dikarya</taxon>
        <taxon>Ascomycota</taxon>
        <taxon>Pezizomycotina</taxon>
        <taxon>Sordariomycetes</taxon>
        <taxon>Hypocreomycetidae</taxon>
        <taxon>Hypocreales</taxon>
        <taxon>Stachybotryaceae</taxon>
        <taxon>Stachybotrys</taxon>
    </lineage>
</organism>
<name>A0A8K0SI85_9HYPO</name>
<comment type="caution">
    <text evidence="2">The sequence shown here is derived from an EMBL/GenBank/DDBJ whole genome shotgun (WGS) entry which is preliminary data.</text>
</comment>
<evidence type="ECO:0008006" key="4">
    <source>
        <dbReference type="Google" id="ProtNLM"/>
    </source>
</evidence>
<reference evidence="2" key="1">
    <citation type="journal article" date="2021" name="Nat. Commun.">
        <title>Genetic determinants of endophytism in the Arabidopsis root mycobiome.</title>
        <authorList>
            <person name="Mesny F."/>
            <person name="Miyauchi S."/>
            <person name="Thiergart T."/>
            <person name="Pickel B."/>
            <person name="Atanasova L."/>
            <person name="Karlsson M."/>
            <person name="Huettel B."/>
            <person name="Barry K.W."/>
            <person name="Haridas S."/>
            <person name="Chen C."/>
            <person name="Bauer D."/>
            <person name="Andreopoulos W."/>
            <person name="Pangilinan J."/>
            <person name="LaButti K."/>
            <person name="Riley R."/>
            <person name="Lipzen A."/>
            <person name="Clum A."/>
            <person name="Drula E."/>
            <person name="Henrissat B."/>
            <person name="Kohler A."/>
            <person name="Grigoriev I.V."/>
            <person name="Martin F.M."/>
            <person name="Hacquard S."/>
        </authorList>
    </citation>
    <scope>NUCLEOTIDE SEQUENCE</scope>
    <source>
        <strain evidence="2">MPI-CAGE-CH-0235</strain>
    </source>
</reference>
<dbReference type="OrthoDB" id="3633220at2759"/>
<dbReference type="AlphaFoldDB" id="A0A8K0SI85"/>
<sequence>MYKPLILVLATSAVSLAAPADKRESIKQFRLGMEVKDTTVSLTATRNGTSGDIVLEAGRLSTVPGTLAWFIGAEPDLAIVFNVDESATQYGAKVVDVGKAPGNVHLVTAVADYNEFDFGFSVTDDGVITHELTGTTNVFMACEGTIDGVENYYLSWGNPSADAQLPEGCEVTTLKQI</sequence>
<feature type="signal peptide" evidence="1">
    <location>
        <begin position="1"/>
        <end position="17"/>
    </location>
</feature>
<proteinExistence type="predicted"/>
<gene>
    <name evidence="2" type="ORF">B0I35DRAFT_484366</name>
</gene>